<keyword evidence="2" id="KW-0479">Metal-binding</keyword>
<feature type="domain" description="CCHC-type" evidence="4">
    <location>
        <begin position="251"/>
        <end position="264"/>
    </location>
</feature>
<dbReference type="GO" id="GO:0008270">
    <property type="term" value="F:zinc ion binding"/>
    <property type="evidence" value="ECO:0007669"/>
    <property type="project" value="UniProtKB-KW"/>
</dbReference>
<dbReference type="SMART" id="SM00343">
    <property type="entry name" value="ZnF_C2HC"/>
    <property type="match status" value="1"/>
</dbReference>
<evidence type="ECO:0000256" key="2">
    <source>
        <dbReference type="PROSITE-ProRule" id="PRU00047"/>
    </source>
</evidence>
<keyword evidence="2" id="KW-0862">Zinc</keyword>
<evidence type="ECO:0000256" key="1">
    <source>
        <dbReference type="ARBA" id="ARBA00009995"/>
    </source>
</evidence>
<evidence type="ECO:0000259" key="4">
    <source>
        <dbReference type="PROSITE" id="PS50158"/>
    </source>
</evidence>
<feature type="region of interest" description="Disordered" evidence="3">
    <location>
        <begin position="209"/>
        <end position="236"/>
    </location>
</feature>
<proteinExistence type="inferred from homology"/>
<dbReference type="PANTHER" id="PTHR11926">
    <property type="entry name" value="GLUCOSYL/GLUCURONOSYL TRANSFERASES"/>
    <property type="match status" value="1"/>
</dbReference>
<dbReference type="Proteomes" id="UP001187471">
    <property type="component" value="Unassembled WGS sequence"/>
</dbReference>
<dbReference type="InterPro" id="IPR001878">
    <property type="entry name" value="Znf_CCHC"/>
</dbReference>
<feature type="compositionally biased region" description="Basic and acidic residues" evidence="3">
    <location>
        <begin position="209"/>
        <end position="220"/>
    </location>
</feature>
<dbReference type="GO" id="GO:0003676">
    <property type="term" value="F:nucleic acid binding"/>
    <property type="evidence" value="ECO:0007669"/>
    <property type="project" value="InterPro"/>
</dbReference>
<dbReference type="Gene3D" id="4.10.60.10">
    <property type="entry name" value="Zinc finger, CCHC-type"/>
    <property type="match status" value="1"/>
</dbReference>
<evidence type="ECO:0000313" key="6">
    <source>
        <dbReference type="Proteomes" id="UP001187471"/>
    </source>
</evidence>
<comment type="similarity">
    <text evidence="1">Belongs to the UDP-glycosyltransferase family.</text>
</comment>
<dbReference type="PROSITE" id="PS50158">
    <property type="entry name" value="ZF_CCHC"/>
    <property type="match status" value="1"/>
</dbReference>
<dbReference type="GO" id="GO:0080044">
    <property type="term" value="F:quercetin 7-O-glucosyltransferase activity"/>
    <property type="evidence" value="ECO:0007669"/>
    <property type="project" value="TreeGrafter"/>
</dbReference>
<dbReference type="Pfam" id="PF00098">
    <property type="entry name" value="zf-CCHC"/>
    <property type="match status" value="1"/>
</dbReference>
<name>A0AA88RVQ7_9ASTE</name>
<gene>
    <name evidence="5" type="ORF">RJ640_023856</name>
</gene>
<keyword evidence="6" id="KW-1185">Reference proteome</keyword>
<dbReference type="PANTHER" id="PTHR11926:SF1441">
    <property type="entry name" value="GLYCOSYLTRANSFERASE"/>
    <property type="match status" value="1"/>
</dbReference>
<feature type="compositionally biased region" description="Basic residues" evidence="3">
    <location>
        <begin position="224"/>
        <end position="236"/>
    </location>
</feature>
<protein>
    <recommendedName>
        <fullName evidence="4">CCHC-type domain-containing protein</fullName>
    </recommendedName>
</protein>
<dbReference type="Pfam" id="PF14223">
    <property type="entry name" value="Retrotran_gag_2"/>
    <property type="match status" value="1"/>
</dbReference>
<comment type="caution">
    <text evidence="5">The sequence shown here is derived from an EMBL/GenBank/DDBJ whole genome shotgun (WGS) entry which is preliminary data.</text>
</comment>
<reference evidence="5" key="1">
    <citation type="submission" date="2022-12" db="EMBL/GenBank/DDBJ databases">
        <title>Draft genome assemblies for two species of Escallonia (Escalloniales).</title>
        <authorList>
            <person name="Chanderbali A."/>
            <person name="Dervinis C."/>
            <person name="Anghel I."/>
            <person name="Soltis D."/>
            <person name="Soltis P."/>
            <person name="Zapata F."/>
        </authorList>
    </citation>
    <scope>NUCLEOTIDE SEQUENCE</scope>
    <source>
        <strain evidence="5">UCBG92.1500</strain>
        <tissue evidence="5">Leaf</tissue>
    </source>
</reference>
<dbReference type="InterPro" id="IPR036875">
    <property type="entry name" value="Znf_CCHC_sf"/>
</dbReference>
<dbReference type="AlphaFoldDB" id="A0AA88RVQ7"/>
<sequence>MAARGNSVNFSQSLIPIFKDENFEFWSIKMKTLFKSQDLWELVENGYADPDEENNNRLKENKKKDNKALLFIQQAVHETIFSRIAAATTSKEAWEILHKEFQGSSKVITVKLQSLRRDFETLFMRNNESVQDFLSRVTAIVSQMKSYGEQITDEIVVAKVLRSLTPTFDHVVAAIEESKDLSVYAFDELMGSLQAHEARLNRSLETKNEEKAFQVREESSNQRGRGHSRGGFRGRSRGRGRFFGSYHGVQCYKCGKFGHIAVNCDSNDKLAKVKQGKDGIFISQKKYATDLLKKFNMLNCKVAATPMNVNEKLKIEDGTQSTDGRFFRSLVGGLIYLTHTRPDIAFSVGVVSRFMHNPTAHHLGAAKRILRYIAGTRDFGLWYSQFHQDCCRRHLDFFSDGLSLDYNREANMDYYMETIGKFGPINLSALIQSHSKKFSCIINNPFVPWVSDVAAKHEIPCAMLWIQPCTLYAIYYRFYNSLNSFPTLENPQMNVELPGLPSLCTEDLPSFILPSSSLSSFPKMLCGLFQDMKKLKWVLGNSFQELETDVIEAMDEIHPIWPIESITAGVPIIAYPQWTDQPTNAKLITDVLQIGVRLTKNQEGLLGSEEVEKCIQEIMSGPRSEEYKTNAAKLKEAAREAVADGGSSDRNIQLFVDEIIGNC</sequence>
<evidence type="ECO:0000256" key="3">
    <source>
        <dbReference type="SAM" id="MobiDB-lite"/>
    </source>
</evidence>
<organism evidence="5 6">
    <name type="scientific">Escallonia rubra</name>
    <dbReference type="NCBI Taxonomy" id="112253"/>
    <lineage>
        <taxon>Eukaryota</taxon>
        <taxon>Viridiplantae</taxon>
        <taxon>Streptophyta</taxon>
        <taxon>Embryophyta</taxon>
        <taxon>Tracheophyta</taxon>
        <taxon>Spermatophyta</taxon>
        <taxon>Magnoliopsida</taxon>
        <taxon>eudicotyledons</taxon>
        <taxon>Gunneridae</taxon>
        <taxon>Pentapetalae</taxon>
        <taxon>asterids</taxon>
        <taxon>campanulids</taxon>
        <taxon>Escalloniales</taxon>
        <taxon>Escalloniaceae</taxon>
        <taxon>Escallonia</taxon>
    </lineage>
</organism>
<dbReference type="Gene3D" id="3.40.50.2000">
    <property type="entry name" value="Glycogen Phosphorylase B"/>
    <property type="match status" value="3"/>
</dbReference>
<dbReference type="EMBL" id="JAVXUO010000409">
    <property type="protein sequence ID" value="KAK2992412.1"/>
    <property type="molecule type" value="Genomic_DNA"/>
</dbReference>
<keyword evidence="2" id="KW-0863">Zinc-finger</keyword>
<dbReference type="SUPFAM" id="SSF53756">
    <property type="entry name" value="UDP-Glycosyltransferase/glycogen phosphorylase"/>
    <property type="match status" value="1"/>
</dbReference>
<dbReference type="SUPFAM" id="SSF57756">
    <property type="entry name" value="Retrovirus zinc finger-like domains"/>
    <property type="match status" value="1"/>
</dbReference>
<dbReference type="GO" id="GO:0080043">
    <property type="term" value="F:quercetin 3-O-glucosyltransferase activity"/>
    <property type="evidence" value="ECO:0007669"/>
    <property type="project" value="TreeGrafter"/>
</dbReference>
<evidence type="ECO:0000313" key="5">
    <source>
        <dbReference type="EMBL" id="KAK2992412.1"/>
    </source>
</evidence>
<accession>A0AA88RVQ7</accession>